<dbReference type="Gene3D" id="3.40.50.10320">
    <property type="entry name" value="LmbE-like"/>
    <property type="match status" value="1"/>
</dbReference>
<sequence>MAALKPATLKDLDPRNQIERIPCCVFKHAKSASEYVAAQIAELIRERAAEGRPCVLGLATGSTPTTVYAELVRLHREEGLSFAGVHTFNLDEYYPMQPNELQSYVRFMNENLFDHIDIDQANVNIPDGTLPEEEVLAHCAAYEQKIVDLGGVDIQVLGIGRTGHIGFNEPGSGRESRTRMITLDKKTRQDAASDFFGEDYVPRRAITMGVGTILEARQVYMLAFGEGKAKVVAEAIEGPVTPIVAASFLQEHDNAVAVLDEAAADRLTRYQAPWLLGPLSSGPGGVFEWNDYWTRKAVIWLARKLNKPILKLTEEDYNEDGLQELLAKKGRAYDINLQVFRQLQATVTGWPGGKPLERQQPGDRRRPHDEIFPKRVICFSPHPDDDVISMGGTLIRLCDQGHEVHIAYQTSGNVAVFDDDAIRYAEFMAEFNKQFGINPEQTAKLEEHVETFLRHKQPGQVDSPEVQTIKGLIRRAEARAGARVAGVPEERCTFMDMPFYQTGRVRKNPLGEDDIQLVIDFLERIKPHQIYCAGDLSDPHGTHRTCLRAILTACDRIKDRDWYQHCVVWLYRGAWHEWEPHQIEMAVPLSPQEVMRKRNAIFKHQSQKDRALFPGSDPREFWQRAEDRNRGCAQLYDKLGLSEFEAIEGFVRWKGELEGVV</sequence>
<dbReference type="SUPFAM" id="SSF100950">
    <property type="entry name" value="NagB/RpiA/CoA transferase-like"/>
    <property type="match status" value="1"/>
</dbReference>
<name>A0A518KC01_9BACT</name>
<dbReference type="NCBIfam" id="NF002557">
    <property type="entry name" value="PRK02122.1"/>
    <property type="match status" value="1"/>
</dbReference>
<dbReference type="KEGG" id="bmei:Spa11_35410"/>
<evidence type="ECO:0000313" key="4">
    <source>
        <dbReference type="Proteomes" id="UP000316426"/>
    </source>
</evidence>
<dbReference type="InterPro" id="IPR004547">
    <property type="entry name" value="Glucosamine6P_isomerase"/>
</dbReference>
<dbReference type="AlphaFoldDB" id="A0A518KC01"/>
<dbReference type="InterPro" id="IPR024078">
    <property type="entry name" value="LmbE-like_dom_sf"/>
</dbReference>
<dbReference type="SUPFAM" id="SSF102588">
    <property type="entry name" value="LmbE-like"/>
    <property type="match status" value="1"/>
</dbReference>
<dbReference type="PANTHER" id="PTHR42892:SF1">
    <property type="entry name" value="GLUCOSAMINE-6-PHOSPHATE ISOMERASE"/>
    <property type="match status" value="1"/>
</dbReference>
<accession>A0A518KC01</accession>
<evidence type="ECO:0000259" key="2">
    <source>
        <dbReference type="Pfam" id="PF01182"/>
    </source>
</evidence>
<dbReference type="GO" id="GO:0004342">
    <property type="term" value="F:glucosamine-6-phosphate deaminase activity"/>
    <property type="evidence" value="ECO:0007669"/>
    <property type="project" value="UniProtKB-UniRule"/>
</dbReference>
<proteinExistence type="predicted"/>
<dbReference type="EC" id="3.5.99.6" evidence="1"/>
<dbReference type="Gene3D" id="3.40.50.1360">
    <property type="match status" value="1"/>
</dbReference>
<feature type="domain" description="Glucosamine/galactosamine-6-phosphate isomerase" evidence="2">
    <location>
        <begin position="30"/>
        <end position="240"/>
    </location>
</feature>
<dbReference type="InterPro" id="IPR003737">
    <property type="entry name" value="GlcNAc_PI_deacetylase-related"/>
</dbReference>
<dbReference type="NCBIfam" id="TIGR00502">
    <property type="entry name" value="nagB"/>
    <property type="match status" value="1"/>
</dbReference>
<dbReference type="Pfam" id="PF01182">
    <property type="entry name" value="Glucosamine_iso"/>
    <property type="match status" value="1"/>
</dbReference>
<dbReference type="GO" id="GO:0006046">
    <property type="term" value="P:N-acetylglucosamine catabolic process"/>
    <property type="evidence" value="ECO:0007669"/>
    <property type="project" value="UniProtKB-UniRule"/>
</dbReference>
<dbReference type="InterPro" id="IPR052960">
    <property type="entry name" value="GlcN6P_deaminase-like"/>
</dbReference>
<dbReference type="InterPro" id="IPR006148">
    <property type="entry name" value="Glc/Gal-6P_isomerase"/>
</dbReference>
<organism evidence="3 4">
    <name type="scientific">Botrimarina mediterranea</name>
    <dbReference type="NCBI Taxonomy" id="2528022"/>
    <lineage>
        <taxon>Bacteria</taxon>
        <taxon>Pseudomonadati</taxon>
        <taxon>Planctomycetota</taxon>
        <taxon>Planctomycetia</taxon>
        <taxon>Pirellulales</taxon>
        <taxon>Lacipirellulaceae</taxon>
        <taxon>Botrimarina</taxon>
    </lineage>
</organism>
<dbReference type="InterPro" id="IPR037171">
    <property type="entry name" value="NagB/RpiA_transferase-like"/>
</dbReference>
<dbReference type="Proteomes" id="UP000316426">
    <property type="component" value="Chromosome"/>
</dbReference>
<protein>
    <recommendedName>
        <fullName evidence="1">Glucosamine-6-phosphate deaminase</fullName>
        <ecNumber evidence="1">3.5.99.6</ecNumber>
    </recommendedName>
</protein>
<dbReference type="CDD" id="cd01399">
    <property type="entry name" value="GlcN6P_deaminase"/>
    <property type="match status" value="1"/>
</dbReference>
<dbReference type="Pfam" id="PF02585">
    <property type="entry name" value="PIG-L"/>
    <property type="match status" value="1"/>
</dbReference>
<keyword evidence="3" id="KW-0378">Hydrolase</keyword>
<dbReference type="EMBL" id="CP036349">
    <property type="protein sequence ID" value="QDV75326.1"/>
    <property type="molecule type" value="Genomic_DNA"/>
</dbReference>
<keyword evidence="4" id="KW-1185">Reference proteome</keyword>
<dbReference type="PANTHER" id="PTHR42892">
    <property type="entry name" value="GLUCOSAMINE-6-PHOSPHATE DEAMINASE-LIKE PROTEIN BT_0258-RELATED"/>
    <property type="match status" value="1"/>
</dbReference>
<evidence type="ECO:0000313" key="3">
    <source>
        <dbReference type="EMBL" id="QDV75326.1"/>
    </source>
</evidence>
<dbReference type="RefSeq" id="WP_145114511.1">
    <property type="nucleotide sequence ID" value="NZ_CP036349.1"/>
</dbReference>
<gene>
    <name evidence="3" type="primary">nagB</name>
    <name evidence="3" type="ORF">Spa11_35410</name>
</gene>
<reference evidence="3 4" key="1">
    <citation type="submission" date="2019-02" db="EMBL/GenBank/DDBJ databases">
        <title>Deep-cultivation of Planctomycetes and their phenomic and genomic characterization uncovers novel biology.</title>
        <authorList>
            <person name="Wiegand S."/>
            <person name="Jogler M."/>
            <person name="Boedeker C."/>
            <person name="Pinto D."/>
            <person name="Vollmers J."/>
            <person name="Rivas-Marin E."/>
            <person name="Kohn T."/>
            <person name="Peeters S.H."/>
            <person name="Heuer A."/>
            <person name="Rast P."/>
            <person name="Oberbeckmann S."/>
            <person name="Bunk B."/>
            <person name="Jeske O."/>
            <person name="Meyerdierks A."/>
            <person name="Storesund J.E."/>
            <person name="Kallscheuer N."/>
            <person name="Luecker S."/>
            <person name="Lage O.M."/>
            <person name="Pohl T."/>
            <person name="Merkel B.J."/>
            <person name="Hornburger P."/>
            <person name="Mueller R.-W."/>
            <person name="Bruemmer F."/>
            <person name="Labrenz M."/>
            <person name="Spormann A.M."/>
            <person name="Op den Camp H."/>
            <person name="Overmann J."/>
            <person name="Amann R."/>
            <person name="Jetten M.S.M."/>
            <person name="Mascher T."/>
            <person name="Medema M.H."/>
            <person name="Devos D.P."/>
            <person name="Kaster A.-K."/>
            <person name="Ovreas L."/>
            <person name="Rohde M."/>
            <person name="Galperin M.Y."/>
            <person name="Jogler C."/>
        </authorList>
    </citation>
    <scope>NUCLEOTIDE SEQUENCE [LARGE SCALE GENOMIC DNA]</scope>
    <source>
        <strain evidence="3 4">Spa11</strain>
    </source>
</reference>
<evidence type="ECO:0000256" key="1">
    <source>
        <dbReference type="NCBIfam" id="TIGR00502"/>
    </source>
</evidence>
<dbReference type="GO" id="GO:0005975">
    <property type="term" value="P:carbohydrate metabolic process"/>
    <property type="evidence" value="ECO:0007669"/>
    <property type="project" value="InterPro"/>
</dbReference>